<dbReference type="EMBL" id="CABFVA020000047">
    <property type="protein sequence ID" value="VVM06160.1"/>
    <property type="molecule type" value="Genomic_DNA"/>
</dbReference>
<organism evidence="1 2">
    <name type="scientific">Methylacidimicrobium tartarophylax</name>
    <dbReference type="NCBI Taxonomy" id="1041768"/>
    <lineage>
        <taxon>Bacteria</taxon>
        <taxon>Pseudomonadati</taxon>
        <taxon>Verrucomicrobiota</taxon>
        <taxon>Methylacidimicrobium</taxon>
    </lineage>
</organism>
<accession>A0A5E6MB08</accession>
<evidence type="ECO:0000313" key="2">
    <source>
        <dbReference type="Proteomes" id="UP000334923"/>
    </source>
</evidence>
<proteinExistence type="predicted"/>
<keyword evidence="2" id="KW-1185">Reference proteome</keyword>
<protein>
    <submittedName>
        <fullName evidence="1">Uncharacterized protein</fullName>
    </submittedName>
</protein>
<dbReference type="Proteomes" id="UP000334923">
    <property type="component" value="Unassembled WGS sequence"/>
</dbReference>
<reference evidence="1 2" key="1">
    <citation type="submission" date="2019-09" db="EMBL/GenBank/DDBJ databases">
        <authorList>
            <person name="Cremers G."/>
        </authorList>
    </citation>
    <scope>NUCLEOTIDE SEQUENCE [LARGE SCALE GENOMIC DNA]</scope>
    <source>
        <strain evidence="1">4A</strain>
    </source>
</reference>
<dbReference type="AlphaFoldDB" id="A0A5E6MB08"/>
<name>A0A5E6MB08_9BACT</name>
<sequence>MIAEVPVRGASFEEEPWGLCQPTEEKAEEPAYSGARTAWFSAGQPQGGPPVTFPPCTPSAKGEWWVGSVMRAPVAGERLLSFSSLDAVQLSPGVAVPFLPSDAEAREAVLLFLRQNPDLQPVIVSMREKLEAHFKNRLITSPVLEVVENPEEPDDRILVLFATMQLSISEGLRTFETFCREWWFRQQAFREGKLDIHVGFSEV</sequence>
<gene>
    <name evidence="1" type="ORF">MAMT_01011</name>
</gene>
<evidence type="ECO:0000313" key="1">
    <source>
        <dbReference type="EMBL" id="VVM06160.1"/>
    </source>
</evidence>